<organism evidence="2 3">
    <name type="scientific">Deinococcus arcticus</name>
    <dbReference type="NCBI Taxonomy" id="2136176"/>
    <lineage>
        <taxon>Bacteria</taxon>
        <taxon>Thermotogati</taxon>
        <taxon>Deinococcota</taxon>
        <taxon>Deinococci</taxon>
        <taxon>Deinococcales</taxon>
        <taxon>Deinococcaceae</taxon>
        <taxon>Deinococcus</taxon>
    </lineage>
</organism>
<keyword evidence="3" id="KW-1185">Reference proteome</keyword>
<comment type="caution">
    <text evidence="2">The sequence shown here is derived from an EMBL/GenBank/DDBJ whole genome shotgun (WGS) entry which is preliminary data.</text>
</comment>
<evidence type="ECO:0000259" key="1">
    <source>
        <dbReference type="Pfam" id="PF22322"/>
    </source>
</evidence>
<dbReference type="AlphaFoldDB" id="A0A2T3W3Y0"/>
<sequence>MLPQTDTALPAEVLAQPDTYLNQPVNVTPEKIEMVKAIWSMTPEATKALVATLEAAPEHAQLGLLQQRLNEEKALGALGSYPGGLTWEEFKLCSAHPIKCNKTKGYADDALAEAGRQFRDGAYLGRADAFRHAFWNALMVSGIDYGWAVDFATAHESEAPSGNDKTMDLRNNATGRLASGAGVARSTLVSRIRSKVLTGATYCLRREVKSGALITTNSTPCANR</sequence>
<dbReference type="Pfam" id="PF22322">
    <property type="entry name" value="DUF6973"/>
    <property type="match status" value="1"/>
</dbReference>
<dbReference type="InterPro" id="IPR054246">
    <property type="entry name" value="DUF6973"/>
</dbReference>
<feature type="domain" description="DUF6973" evidence="1">
    <location>
        <begin position="91"/>
        <end position="178"/>
    </location>
</feature>
<proteinExistence type="predicted"/>
<dbReference type="EMBL" id="PYSV01000026">
    <property type="protein sequence ID" value="PTA66549.1"/>
    <property type="molecule type" value="Genomic_DNA"/>
</dbReference>
<reference evidence="2 3" key="1">
    <citation type="submission" date="2018-03" db="EMBL/GenBank/DDBJ databases">
        <title>Draft genome of Deinococcus sp. OD32.</title>
        <authorList>
            <person name="Wang X.-P."/>
            <person name="Du Z.-J."/>
        </authorList>
    </citation>
    <scope>NUCLEOTIDE SEQUENCE [LARGE SCALE GENOMIC DNA]</scope>
    <source>
        <strain evidence="2 3">OD32</strain>
    </source>
</reference>
<gene>
    <name evidence="2" type="ORF">C8263_17335</name>
</gene>
<name>A0A2T3W3Y0_9DEIO</name>
<accession>A0A2T3W3Y0</accession>
<evidence type="ECO:0000313" key="2">
    <source>
        <dbReference type="EMBL" id="PTA66549.1"/>
    </source>
</evidence>
<protein>
    <recommendedName>
        <fullName evidence="1">DUF6973 domain-containing protein</fullName>
    </recommendedName>
</protein>
<evidence type="ECO:0000313" key="3">
    <source>
        <dbReference type="Proteomes" id="UP000240317"/>
    </source>
</evidence>
<dbReference type="Proteomes" id="UP000240317">
    <property type="component" value="Unassembled WGS sequence"/>
</dbReference>